<evidence type="ECO:0000313" key="2">
    <source>
        <dbReference type="Proteomes" id="UP000318720"/>
    </source>
</evidence>
<organism evidence="1 2">
    <name type="scientific">Streptomyces ipomoeae</name>
    <dbReference type="NCBI Taxonomy" id="103232"/>
    <lineage>
        <taxon>Bacteria</taxon>
        <taxon>Bacillati</taxon>
        <taxon>Actinomycetota</taxon>
        <taxon>Actinomycetes</taxon>
        <taxon>Kitasatosporales</taxon>
        <taxon>Streptomycetaceae</taxon>
        <taxon>Streptomyces</taxon>
    </lineage>
</organism>
<accession>A0AAE9AZ22</accession>
<reference evidence="1 2" key="1">
    <citation type="submission" date="2019-03" db="EMBL/GenBank/DDBJ databases">
        <title>Comparative genomic analyses of the sweetpotato soil rot pathogen, Streptomyces ipomoeae.</title>
        <authorList>
            <person name="Ruschel Soares N."/>
            <person name="Badger J.H."/>
            <person name="Huguet-Tapia J.C."/>
            <person name="Clark C.A."/>
            <person name="Pettis G.S."/>
        </authorList>
    </citation>
    <scope>NUCLEOTIDE SEQUENCE [LARGE SCALE GENOMIC DNA]</scope>
    <source>
        <strain evidence="1 2">88-35</strain>
    </source>
</reference>
<sequence>MRLRQLVIDAWSWLNYKPAMADPRKPGRNAFTELAASWVPEDDLRRLAAYKLLAAYDSNQAGQVAAASGDEAGLERRELGDAAKLVDTALGYLLGAEQTIVVPGAEHANDDDPPAGAAEAATVQALLRAWAEKELFPLRMQQAERTAILTGDGVYTLAWEPAKGRVLLRTLDPGFYYPEWPEDGEQDAAEFPVRVHFGWELPEDPRRGLKARLRRVTYELGPIGPAAKVGTAKDGRAVREWIYGADGEPVLIVGDRLDADTGMVQRTYPWAPDKPSGVTCYLTDAEWLLDDLKHADDIHNLPSDKAAYRVRSDGEVLDRLDLMVDFVPVIHLTNSIPAGGEHWGQPVIAKVLQGLDELSATDSDSSSASATTGSPIIGLAGARLPVDRKTGQPLPVRVQAGMVWQLDEGGRMDALDTSAQLAELRARVDHLLDRIAGNSRLTSSGLGTLDPAAVPSGYALQLALGPLDSLVGSMRLARAHKYQLLFKMVQRLHQAGHAHGWPDGESLLTRLAWGPHTPTDRAAVLEEVVKGFTAGVLSLETSIRMLIDAGYPIEDAQEEVERIQKRAFDAAARLADATGDNDVVRAYLGLPKADSEVPPVPLLPAVGR</sequence>
<evidence type="ECO:0000313" key="1">
    <source>
        <dbReference type="EMBL" id="TQE30937.1"/>
    </source>
</evidence>
<gene>
    <name evidence="1" type="ORF">Sipo8835_22945</name>
</gene>
<name>A0AAE9AZ22_9ACTN</name>
<protein>
    <recommendedName>
        <fullName evidence="3">Phage portal protein</fullName>
    </recommendedName>
</protein>
<evidence type="ECO:0008006" key="3">
    <source>
        <dbReference type="Google" id="ProtNLM"/>
    </source>
</evidence>
<dbReference type="Proteomes" id="UP000318720">
    <property type="component" value="Unassembled WGS sequence"/>
</dbReference>
<dbReference type="RefSeq" id="WP_141583485.1">
    <property type="nucleotide sequence ID" value="NZ_SPAZ01000188.1"/>
</dbReference>
<dbReference type="AlphaFoldDB" id="A0AAE9AZ22"/>
<dbReference type="EMBL" id="SPAZ01000188">
    <property type="protein sequence ID" value="TQE30937.1"/>
    <property type="molecule type" value="Genomic_DNA"/>
</dbReference>
<comment type="caution">
    <text evidence="1">The sequence shown here is derived from an EMBL/GenBank/DDBJ whole genome shotgun (WGS) entry which is preliminary data.</text>
</comment>
<proteinExistence type="predicted"/>